<protein>
    <submittedName>
        <fullName evidence="1">Uncharacterized protein</fullName>
    </submittedName>
</protein>
<name>A0A1N7IQC6_9CORY</name>
<organism evidence="1 2">
    <name type="scientific">Corynebacterium appendicis CIP 107643</name>
    <dbReference type="NCBI Taxonomy" id="1161099"/>
    <lineage>
        <taxon>Bacteria</taxon>
        <taxon>Bacillati</taxon>
        <taxon>Actinomycetota</taxon>
        <taxon>Actinomycetes</taxon>
        <taxon>Mycobacteriales</taxon>
        <taxon>Corynebacteriaceae</taxon>
        <taxon>Corynebacterium</taxon>
    </lineage>
</organism>
<dbReference type="Pfam" id="PF21893">
    <property type="entry name" value="DUF6918"/>
    <property type="match status" value="1"/>
</dbReference>
<dbReference type="STRING" id="1161099.SAMN05444817_101284"/>
<sequence>MRVTDLNSLLNAPTRTEVVADLTKLADTTIANQSGLTGMALKSAVGAAKKADADALSKGINQLMPSIVEELTPHWESYEGSGTGSFGAHLADNEDSVTESVLKIGDSFAGRAPAPVQKVYSSMRGKVGKIVAPALPEFGDIIERHAK</sequence>
<dbReference type="AlphaFoldDB" id="A0A1N7IQC6"/>
<dbReference type="EMBL" id="FTOF01000001">
    <property type="protein sequence ID" value="SIS39268.1"/>
    <property type="molecule type" value="Genomic_DNA"/>
</dbReference>
<evidence type="ECO:0000313" key="1">
    <source>
        <dbReference type="EMBL" id="SIS39268.1"/>
    </source>
</evidence>
<keyword evidence="2" id="KW-1185">Reference proteome</keyword>
<evidence type="ECO:0000313" key="2">
    <source>
        <dbReference type="Proteomes" id="UP000186292"/>
    </source>
</evidence>
<dbReference type="InterPro" id="IPR054211">
    <property type="entry name" value="DUF6918"/>
</dbReference>
<proteinExistence type="predicted"/>
<gene>
    <name evidence="1" type="ORF">SAMN05444817_101284</name>
</gene>
<reference evidence="2" key="1">
    <citation type="submission" date="2017-01" db="EMBL/GenBank/DDBJ databases">
        <authorList>
            <person name="Varghese N."/>
            <person name="Submissions S."/>
        </authorList>
    </citation>
    <scope>NUCLEOTIDE SEQUENCE [LARGE SCALE GENOMIC DNA]</scope>
    <source>
        <strain evidence="2">DSM 44531</strain>
    </source>
</reference>
<dbReference type="Proteomes" id="UP000186292">
    <property type="component" value="Unassembled WGS sequence"/>
</dbReference>
<accession>A0A1N7IQC6</accession>